<dbReference type="STRING" id="112903.SAMN04490178_1067"/>
<proteinExistence type="predicted"/>
<dbReference type="EMBL" id="FODY01000006">
    <property type="protein sequence ID" value="SEO85363.1"/>
    <property type="molecule type" value="Genomic_DNA"/>
</dbReference>
<dbReference type="Proteomes" id="UP000198847">
    <property type="component" value="Unassembled WGS sequence"/>
</dbReference>
<sequence length="137" mass="15383">MSRAIFITRTDQERLEKLIQLEEEFAPDRKVHLEELKYELKQAVIIEPKAIPSDVITMRSQVLLKDLSNGEEMICTLVYPDEADMLAGKISVLAPIGTAILGYRESDRVERAIPGGIALLKVEKVLFQPEASGNFDL</sequence>
<dbReference type="PANTHER" id="PTHR30437">
    <property type="entry name" value="TRANSCRIPTION ELONGATION FACTOR GREA"/>
    <property type="match status" value="1"/>
</dbReference>
<dbReference type="PANTHER" id="PTHR30437:SF5">
    <property type="entry name" value="REGULATOR OF NUCLEOSIDE DIPHOSPHATE KINASE"/>
    <property type="match status" value="1"/>
</dbReference>
<dbReference type="Gene3D" id="3.10.50.30">
    <property type="entry name" value="Transcription elongation factor, GreA/GreB, C-terminal domain"/>
    <property type="match status" value="1"/>
</dbReference>
<dbReference type="GO" id="GO:0003677">
    <property type="term" value="F:DNA binding"/>
    <property type="evidence" value="ECO:0007669"/>
    <property type="project" value="InterPro"/>
</dbReference>
<dbReference type="GO" id="GO:0003746">
    <property type="term" value="F:translation elongation factor activity"/>
    <property type="evidence" value="ECO:0007669"/>
    <property type="project" value="UniProtKB-KW"/>
</dbReference>
<keyword evidence="3" id="KW-0648">Protein biosynthesis</keyword>
<keyword evidence="3" id="KW-0251">Elongation factor</keyword>
<dbReference type="GO" id="GO:0070063">
    <property type="term" value="F:RNA polymerase binding"/>
    <property type="evidence" value="ECO:0007669"/>
    <property type="project" value="InterPro"/>
</dbReference>
<dbReference type="NCBIfam" id="NF004396">
    <property type="entry name" value="PRK05753.1"/>
    <property type="match status" value="1"/>
</dbReference>
<feature type="domain" description="Transcription elongation factor GreA/GreB C-terminal" evidence="1">
    <location>
        <begin position="52"/>
        <end position="125"/>
    </location>
</feature>
<dbReference type="RefSeq" id="WP_091745047.1">
    <property type="nucleotide sequence ID" value="NZ_FODY01000006.1"/>
</dbReference>
<accession>A0A1H8T486</accession>
<gene>
    <name evidence="3" type="ORF">SAMN04490178_1067</name>
</gene>
<reference evidence="3 4" key="1">
    <citation type="submission" date="2016-10" db="EMBL/GenBank/DDBJ databases">
        <authorList>
            <person name="de Groot N.N."/>
        </authorList>
    </citation>
    <scope>NUCLEOTIDE SEQUENCE [LARGE SCALE GENOMIC DNA]</scope>
    <source>
        <strain evidence="3 4">DSM 13305</strain>
    </source>
</reference>
<evidence type="ECO:0000313" key="4">
    <source>
        <dbReference type="Proteomes" id="UP000198847"/>
    </source>
</evidence>
<dbReference type="OrthoDB" id="192847at2"/>
<organism evidence="3 4">
    <name type="scientific">Propionispora vibrioides</name>
    <dbReference type="NCBI Taxonomy" id="112903"/>
    <lineage>
        <taxon>Bacteria</taxon>
        <taxon>Bacillati</taxon>
        <taxon>Bacillota</taxon>
        <taxon>Negativicutes</taxon>
        <taxon>Selenomonadales</taxon>
        <taxon>Sporomusaceae</taxon>
        <taxon>Propionispora</taxon>
    </lineage>
</organism>
<dbReference type="Pfam" id="PF01272">
    <property type="entry name" value="GreA_GreB"/>
    <property type="match status" value="1"/>
</dbReference>
<dbReference type="SUPFAM" id="SSF54534">
    <property type="entry name" value="FKBP-like"/>
    <property type="match status" value="1"/>
</dbReference>
<keyword evidence="4" id="KW-1185">Reference proteome</keyword>
<name>A0A1H8T486_9FIRM</name>
<dbReference type="InterPro" id="IPR036953">
    <property type="entry name" value="GreA/GreB_C_sf"/>
</dbReference>
<feature type="domain" description="Regulator of nucleoside diphosphate kinase N-terminal" evidence="2">
    <location>
        <begin position="3"/>
        <end position="45"/>
    </location>
</feature>
<dbReference type="GO" id="GO:0032784">
    <property type="term" value="P:regulation of DNA-templated transcription elongation"/>
    <property type="evidence" value="ECO:0007669"/>
    <property type="project" value="InterPro"/>
</dbReference>
<dbReference type="InterPro" id="IPR029462">
    <property type="entry name" value="Rnk_N"/>
</dbReference>
<dbReference type="GO" id="GO:0006354">
    <property type="term" value="P:DNA-templated transcription elongation"/>
    <property type="evidence" value="ECO:0007669"/>
    <property type="project" value="TreeGrafter"/>
</dbReference>
<evidence type="ECO:0000313" key="3">
    <source>
        <dbReference type="EMBL" id="SEO85363.1"/>
    </source>
</evidence>
<dbReference type="Pfam" id="PF14760">
    <property type="entry name" value="Rnk_N"/>
    <property type="match status" value="1"/>
</dbReference>
<protein>
    <submittedName>
        <fullName evidence="3">GreA/GreB family elongation factor</fullName>
    </submittedName>
</protein>
<evidence type="ECO:0000259" key="2">
    <source>
        <dbReference type="Pfam" id="PF14760"/>
    </source>
</evidence>
<dbReference type="AlphaFoldDB" id="A0A1H8T486"/>
<dbReference type="InterPro" id="IPR001437">
    <property type="entry name" value="Tscrpt_elong_fac_GreA/B_C"/>
</dbReference>
<evidence type="ECO:0000259" key="1">
    <source>
        <dbReference type="Pfam" id="PF01272"/>
    </source>
</evidence>
<dbReference type="InterPro" id="IPR023459">
    <property type="entry name" value="Tscrpt_elong_fac_GreA/B_fam"/>
</dbReference>